<gene>
    <name evidence="1" type="ORF">AYBTSS11_LOCUS16849</name>
</gene>
<keyword evidence="2" id="KW-1185">Reference proteome</keyword>
<evidence type="ECO:0000313" key="2">
    <source>
        <dbReference type="Proteomes" id="UP001189624"/>
    </source>
</evidence>
<protein>
    <submittedName>
        <fullName evidence="1">Uncharacterized protein</fullName>
    </submittedName>
</protein>
<proteinExistence type="predicted"/>
<dbReference type="Gramene" id="rna-AYBTSS11_LOCUS16849">
    <property type="protein sequence ID" value="CAJ1956782.1"/>
    <property type="gene ID" value="gene-AYBTSS11_LOCUS16849"/>
</dbReference>
<sequence length="76" mass="8296">ISERSNTSHKCDQRTGFFAGDMSTREVASVALLSQTAPRDTDALLILVTLKSRDEVALFILITRKPRDSAIDDGCA</sequence>
<dbReference type="Proteomes" id="UP001189624">
    <property type="component" value="Chromosome 5"/>
</dbReference>
<name>A0AA86SJ78_9FABA</name>
<reference evidence="1" key="1">
    <citation type="submission" date="2023-10" db="EMBL/GenBank/DDBJ databases">
        <authorList>
            <person name="Domelevo Entfellner J.-B."/>
        </authorList>
    </citation>
    <scope>NUCLEOTIDE SEQUENCE</scope>
</reference>
<feature type="non-terminal residue" evidence="1">
    <location>
        <position position="1"/>
    </location>
</feature>
<evidence type="ECO:0000313" key="1">
    <source>
        <dbReference type="EMBL" id="CAJ1956782.1"/>
    </source>
</evidence>
<organism evidence="1 2">
    <name type="scientific">Sphenostylis stenocarpa</name>
    <dbReference type="NCBI Taxonomy" id="92480"/>
    <lineage>
        <taxon>Eukaryota</taxon>
        <taxon>Viridiplantae</taxon>
        <taxon>Streptophyta</taxon>
        <taxon>Embryophyta</taxon>
        <taxon>Tracheophyta</taxon>
        <taxon>Spermatophyta</taxon>
        <taxon>Magnoliopsida</taxon>
        <taxon>eudicotyledons</taxon>
        <taxon>Gunneridae</taxon>
        <taxon>Pentapetalae</taxon>
        <taxon>rosids</taxon>
        <taxon>fabids</taxon>
        <taxon>Fabales</taxon>
        <taxon>Fabaceae</taxon>
        <taxon>Papilionoideae</taxon>
        <taxon>50 kb inversion clade</taxon>
        <taxon>NPAAA clade</taxon>
        <taxon>indigoferoid/millettioid clade</taxon>
        <taxon>Phaseoleae</taxon>
        <taxon>Sphenostylis</taxon>
    </lineage>
</organism>
<dbReference type="AlphaFoldDB" id="A0AA86SJ78"/>
<accession>A0AA86SJ78</accession>
<dbReference type="EMBL" id="OY731402">
    <property type="protein sequence ID" value="CAJ1956782.1"/>
    <property type="molecule type" value="Genomic_DNA"/>
</dbReference>